<evidence type="ECO:0000256" key="1">
    <source>
        <dbReference type="SAM" id="Phobius"/>
    </source>
</evidence>
<dbReference type="InterPro" id="IPR050445">
    <property type="entry name" value="Bact_polysacc_biosynth/exp"/>
</dbReference>
<name>A0A4U1CN33_9SPHI</name>
<sequence>MNEVNKYLSFLRKYRFTVIVVPVIVIIITFFLVRNLPTSYVSQAQITSGIVDETQQQSALIEAVQGDQVRQQFSNLIEMMKLKRVVDQVSYQLIIHDLTTTDPFKPRSKLFASLNKAAKEHALKVYMEKYANAESLNLSNPDQNGLFLVLKSMRYDAESIKEKLLIYRSGDSDFIMVQFESESPELSAFVVNSLSSEFIKNYTSVLRNNQVKAHNFLRDLLKEKSDTLADKMAALRNYKIKNRVLNLTEQSKQLYERILEYDAKKQEAIEKTASYAGALSEIDRKFDPKERKYIESTLSKVNQSIVNTRDELNSVYNLYISNDLDEKYKHAYDSLRNKLNSEIDRSSDQYITNPLNTKQELITQKLNLEIQMDLSRYSINSLENKINSLNGQFDKLVPSEADVQTLELNVDIASKEYMDILNRYNQSSLESSFSAKMDVVQPGTPGMAQPSKKMLLVILSGIISFVFCLLVIFIIYFFDTSVVSAKELADQTGIPVFGNVNYLNMPSLDIKEIWQKNNLPTPLQELKNELRSLRYEIEKELKGKVLLVNSLRAGEGKSFITMSVAFAWVMMNKKVLVIDGNFNHSNTNTNGSAFLEDIISGSGSLQLSPDEASLKVLKNKGGNSSILELADKATVIAKLNELKQLFDVVIIETPALGSINQAKEWMLFADGIVSVFESGYQIGETEKEQINYLKQTGIFMGWIMNKVVSKKTI</sequence>
<dbReference type="AlphaFoldDB" id="A0A4U1CN33"/>
<evidence type="ECO:0000313" key="2">
    <source>
        <dbReference type="EMBL" id="TKC09321.1"/>
    </source>
</evidence>
<comment type="caution">
    <text evidence="2">The sequence shown here is derived from an EMBL/GenBank/DDBJ whole genome shotgun (WGS) entry which is preliminary data.</text>
</comment>
<gene>
    <name evidence="2" type="ORF">FA047_04305</name>
</gene>
<dbReference type="PANTHER" id="PTHR32309:SF31">
    <property type="entry name" value="CAPSULAR EXOPOLYSACCHARIDE FAMILY"/>
    <property type="match status" value="1"/>
</dbReference>
<keyword evidence="1" id="KW-1133">Transmembrane helix</keyword>
<protein>
    <submittedName>
        <fullName evidence="2">Lipopolysaccharide biosynthesis protein</fullName>
    </submittedName>
</protein>
<dbReference type="RefSeq" id="WP_136834732.1">
    <property type="nucleotide sequence ID" value="NZ_SWBQ01000001.1"/>
</dbReference>
<feature type="transmembrane region" description="Helical" evidence="1">
    <location>
        <begin position="455"/>
        <end position="478"/>
    </location>
</feature>
<accession>A0A4U1CN33</accession>
<evidence type="ECO:0000313" key="3">
    <source>
        <dbReference type="Proteomes" id="UP000307244"/>
    </source>
</evidence>
<feature type="transmembrane region" description="Helical" evidence="1">
    <location>
        <begin position="14"/>
        <end position="33"/>
    </location>
</feature>
<proteinExistence type="predicted"/>
<keyword evidence="1" id="KW-0472">Membrane</keyword>
<dbReference type="PANTHER" id="PTHR32309">
    <property type="entry name" value="TYROSINE-PROTEIN KINASE"/>
    <property type="match status" value="1"/>
</dbReference>
<organism evidence="2 3">
    <name type="scientific">Pedobacter frigoris</name>
    <dbReference type="NCBI Taxonomy" id="2571272"/>
    <lineage>
        <taxon>Bacteria</taxon>
        <taxon>Pseudomonadati</taxon>
        <taxon>Bacteroidota</taxon>
        <taxon>Sphingobacteriia</taxon>
        <taxon>Sphingobacteriales</taxon>
        <taxon>Sphingobacteriaceae</taxon>
        <taxon>Pedobacter</taxon>
    </lineage>
</organism>
<dbReference type="OrthoDB" id="972983at2"/>
<reference evidence="2 3" key="1">
    <citation type="submission" date="2019-04" db="EMBL/GenBank/DDBJ databases">
        <title>Pedobacter sp. RP-3-15 sp. nov., isolated from Arctic soil.</title>
        <authorList>
            <person name="Dahal R.H."/>
            <person name="Kim D.-U."/>
        </authorList>
    </citation>
    <scope>NUCLEOTIDE SEQUENCE [LARGE SCALE GENOMIC DNA]</scope>
    <source>
        <strain evidence="2 3">RP-3-15</strain>
    </source>
</reference>
<dbReference type="InterPro" id="IPR027417">
    <property type="entry name" value="P-loop_NTPase"/>
</dbReference>
<dbReference type="EMBL" id="SWBQ01000001">
    <property type="protein sequence ID" value="TKC09321.1"/>
    <property type="molecule type" value="Genomic_DNA"/>
</dbReference>
<keyword evidence="3" id="KW-1185">Reference proteome</keyword>
<keyword evidence="1" id="KW-0812">Transmembrane</keyword>
<dbReference type="SUPFAM" id="SSF52540">
    <property type="entry name" value="P-loop containing nucleoside triphosphate hydrolases"/>
    <property type="match status" value="1"/>
</dbReference>
<dbReference type="Proteomes" id="UP000307244">
    <property type="component" value="Unassembled WGS sequence"/>
</dbReference>
<dbReference type="Gene3D" id="3.40.50.300">
    <property type="entry name" value="P-loop containing nucleotide triphosphate hydrolases"/>
    <property type="match status" value="1"/>
</dbReference>